<proteinExistence type="predicted"/>
<accession>A0ABP7W1T6</accession>
<evidence type="ECO:0000313" key="4">
    <source>
        <dbReference type="Proteomes" id="UP001500683"/>
    </source>
</evidence>
<reference evidence="4" key="1">
    <citation type="journal article" date="2019" name="Int. J. Syst. Evol. Microbiol.">
        <title>The Global Catalogue of Microorganisms (GCM) 10K type strain sequencing project: providing services to taxonomists for standard genome sequencing and annotation.</title>
        <authorList>
            <consortium name="The Broad Institute Genomics Platform"/>
            <consortium name="The Broad Institute Genome Sequencing Center for Infectious Disease"/>
            <person name="Wu L."/>
            <person name="Ma J."/>
        </authorList>
    </citation>
    <scope>NUCLEOTIDE SEQUENCE [LARGE SCALE GENOMIC DNA]</scope>
    <source>
        <strain evidence="4">JCM 16702</strain>
    </source>
</reference>
<protein>
    <recommendedName>
        <fullName evidence="5">DUF5666 domain-containing protein</fullName>
    </recommendedName>
</protein>
<keyword evidence="4" id="KW-1185">Reference proteome</keyword>
<feature type="signal peptide" evidence="2">
    <location>
        <begin position="1"/>
        <end position="30"/>
    </location>
</feature>
<evidence type="ECO:0008006" key="5">
    <source>
        <dbReference type="Google" id="ProtNLM"/>
    </source>
</evidence>
<dbReference type="RefSeq" id="WP_344949682.1">
    <property type="nucleotide sequence ID" value="NZ_BAAAZG010000025.1"/>
</dbReference>
<feature type="region of interest" description="Disordered" evidence="1">
    <location>
        <begin position="31"/>
        <end position="74"/>
    </location>
</feature>
<dbReference type="Proteomes" id="UP001500683">
    <property type="component" value="Unassembled WGS sequence"/>
</dbReference>
<keyword evidence="2" id="KW-0732">Signal</keyword>
<evidence type="ECO:0000313" key="3">
    <source>
        <dbReference type="EMBL" id="GAA4078751.1"/>
    </source>
</evidence>
<feature type="compositionally biased region" description="Low complexity" evidence="1">
    <location>
        <begin position="31"/>
        <end position="42"/>
    </location>
</feature>
<dbReference type="EMBL" id="BAAAZG010000025">
    <property type="protein sequence ID" value="GAA4078751.1"/>
    <property type="molecule type" value="Genomic_DNA"/>
</dbReference>
<sequence>MRRNTKTLIAGAGAAGVLGLGLLVAVPAVADPSPAPSTSASPDKGDRHQWKRQPHRWAARKGHGMRGGQGVHGEATVRRDGGFRVVTWQRGEVTGRSGAVVTVRSADGASWQWTTNDKTRFRRDGEKSQLSAVKNGDQVIVVGESTGATRTAAAFRVPKD</sequence>
<organism evidence="3 4">
    <name type="scientific">Actinomadura miaoliensis</name>
    <dbReference type="NCBI Taxonomy" id="430685"/>
    <lineage>
        <taxon>Bacteria</taxon>
        <taxon>Bacillati</taxon>
        <taxon>Actinomycetota</taxon>
        <taxon>Actinomycetes</taxon>
        <taxon>Streptosporangiales</taxon>
        <taxon>Thermomonosporaceae</taxon>
        <taxon>Actinomadura</taxon>
    </lineage>
</organism>
<comment type="caution">
    <text evidence="3">The sequence shown here is derived from an EMBL/GenBank/DDBJ whole genome shotgun (WGS) entry which is preliminary data.</text>
</comment>
<feature type="compositionally biased region" description="Basic residues" evidence="1">
    <location>
        <begin position="49"/>
        <end position="64"/>
    </location>
</feature>
<evidence type="ECO:0000256" key="2">
    <source>
        <dbReference type="SAM" id="SignalP"/>
    </source>
</evidence>
<name>A0ABP7W1T6_9ACTN</name>
<feature type="chain" id="PRO_5045749134" description="DUF5666 domain-containing protein" evidence="2">
    <location>
        <begin position="31"/>
        <end position="160"/>
    </location>
</feature>
<gene>
    <name evidence="3" type="ORF">GCM10022214_41180</name>
</gene>
<evidence type="ECO:0000256" key="1">
    <source>
        <dbReference type="SAM" id="MobiDB-lite"/>
    </source>
</evidence>